<organism evidence="2 3">
    <name type="scientific">Tothia fuscella</name>
    <dbReference type="NCBI Taxonomy" id="1048955"/>
    <lineage>
        <taxon>Eukaryota</taxon>
        <taxon>Fungi</taxon>
        <taxon>Dikarya</taxon>
        <taxon>Ascomycota</taxon>
        <taxon>Pezizomycotina</taxon>
        <taxon>Dothideomycetes</taxon>
        <taxon>Pleosporomycetidae</taxon>
        <taxon>Venturiales</taxon>
        <taxon>Cylindrosympodiaceae</taxon>
        <taxon>Tothia</taxon>
    </lineage>
</organism>
<dbReference type="Proteomes" id="UP000800235">
    <property type="component" value="Unassembled WGS sequence"/>
</dbReference>
<evidence type="ECO:0000256" key="1">
    <source>
        <dbReference type="SAM" id="SignalP"/>
    </source>
</evidence>
<accession>A0A9P4TWG8</accession>
<name>A0A9P4TWG8_9PEZI</name>
<dbReference type="EMBL" id="MU007063">
    <property type="protein sequence ID" value="KAF2426581.1"/>
    <property type="molecule type" value="Genomic_DNA"/>
</dbReference>
<keyword evidence="1" id="KW-0732">Signal</keyword>
<proteinExistence type="predicted"/>
<dbReference type="AlphaFoldDB" id="A0A9P4TWG8"/>
<comment type="caution">
    <text evidence="2">The sequence shown here is derived from an EMBL/GenBank/DDBJ whole genome shotgun (WGS) entry which is preliminary data.</text>
</comment>
<feature type="chain" id="PRO_5040373095" evidence="1">
    <location>
        <begin position="24"/>
        <end position="138"/>
    </location>
</feature>
<evidence type="ECO:0000313" key="3">
    <source>
        <dbReference type="Proteomes" id="UP000800235"/>
    </source>
</evidence>
<evidence type="ECO:0000313" key="2">
    <source>
        <dbReference type="EMBL" id="KAF2426581.1"/>
    </source>
</evidence>
<reference evidence="2" key="1">
    <citation type="journal article" date="2020" name="Stud. Mycol.">
        <title>101 Dothideomycetes genomes: a test case for predicting lifestyles and emergence of pathogens.</title>
        <authorList>
            <person name="Haridas S."/>
            <person name="Albert R."/>
            <person name="Binder M."/>
            <person name="Bloem J."/>
            <person name="Labutti K."/>
            <person name="Salamov A."/>
            <person name="Andreopoulos B."/>
            <person name="Baker S."/>
            <person name="Barry K."/>
            <person name="Bills G."/>
            <person name="Bluhm B."/>
            <person name="Cannon C."/>
            <person name="Castanera R."/>
            <person name="Culley D."/>
            <person name="Daum C."/>
            <person name="Ezra D."/>
            <person name="Gonzalez J."/>
            <person name="Henrissat B."/>
            <person name="Kuo A."/>
            <person name="Liang C."/>
            <person name="Lipzen A."/>
            <person name="Lutzoni F."/>
            <person name="Magnuson J."/>
            <person name="Mondo S."/>
            <person name="Nolan M."/>
            <person name="Ohm R."/>
            <person name="Pangilinan J."/>
            <person name="Park H.-J."/>
            <person name="Ramirez L."/>
            <person name="Alfaro M."/>
            <person name="Sun H."/>
            <person name="Tritt A."/>
            <person name="Yoshinaga Y."/>
            <person name="Zwiers L.-H."/>
            <person name="Turgeon B."/>
            <person name="Goodwin S."/>
            <person name="Spatafora J."/>
            <person name="Crous P."/>
            <person name="Grigoriev I."/>
        </authorList>
    </citation>
    <scope>NUCLEOTIDE SEQUENCE</scope>
    <source>
        <strain evidence="2">CBS 130266</strain>
    </source>
</reference>
<keyword evidence="3" id="KW-1185">Reference proteome</keyword>
<sequence length="138" mass="15514">MVTLRVHTLLTIILSLTASTTFAAPAPLFQNHVDALRAKGLSEREILTHLRNTHPTPAYTGSLENEYYNPTPNRDTEGDIAPGSSTANAAQIHIGGTTFVDRMSDLVDEVTRGSGEERAARLEVREWRRPVWKFRWMR</sequence>
<feature type="signal peptide" evidence="1">
    <location>
        <begin position="1"/>
        <end position="23"/>
    </location>
</feature>
<gene>
    <name evidence="2" type="ORF">EJ08DRAFT_699876</name>
</gene>
<protein>
    <submittedName>
        <fullName evidence="2">Uncharacterized protein</fullName>
    </submittedName>
</protein>